<reference evidence="2" key="2">
    <citation type="journal article" date="2024" name="Plant">
        <title>Genomic evolution and insights into agronomic trait innovations of Sesamum species.</title>
        <authorList>
            <person name="Miao H."/>
            <person name="Wang L."/>
            <person name="Qu L."/>
            <person name="Liu H."/>
            <person name="Sun Y."/>
            <person name="Le M."/>
            <person name="Wang Q."/>
            <person name="Wei S."/>
            <person name="Zheng Y."/>
            <person name="Lin W."/>
            <person name="Duan Y."/>
            <person name="Cao H."/>
            <person name="Xiong S."/>
            <person name="Wang X."/>
            <person name="Wei L."/>
            <person name="Li C."/>
            <person name="Ma Q."/>
            <person name="Ju M."/>
            <person name="Zhao R."/>
            <person name="Li G."/>
            <person name="Mu C."/>
            <person name="Tian Q."/>
            <person name="Mei H."/>
            <person name="Zhang T."/>
            <person name="Gao T."/>
            <person name="Zhang H."/>
        </authorList>
    </citation>
    <scope>NUCLEOTIDE SEQUENCE</scope>
    <source>
        <strain evidence="2">G02</strain>
    </source>
</reference>
<sequence>MMAESLRAAESSAQGDAEPPYYAHSQGTAMNGGYDGGMSRASGGGGGGGGGGMGGSGGYGPRYPPPAASGGGGGGWGWGWDSGSGSCGGGATPPCGGGCGPSPQPVTCPIGCQPAVHWAYNWPIHAMNYMDHMQSQSAHMYPHGPSSQSKVDMHEAEAHTSVGGTMQNELSETERQDSEPKPVDPSGKGL</sequence>
<proteinExistence type="predicted"/>
<feature type="compositionally biased region" description="Basic and acidic residues" evidence="1">
    <location>
        <begin position="172"/>
        <end position="182"/>
    </location>
</feature>
<name>A0AAW2T3T7_SESRA</name>
<accession>A0AAW2T3T7</accession>
<evidence type="ECO:0000256" key="1">
    <source>
        <dbReference type="SAM" id="MobiDB-lite"/>
    </source>
</evidence>
<gene>
    <name evidence="2" type="ORF">Sradi_2280700</name>
</gene>
<evidence type="ECO:0000313" key="2">
    <source>
        <dbReference type="EMBL" id="KAL0399374.1"/>
    </source>
</evidence>
<dbReference type="EMBL" id="JACGWJ010000009">
    <property type="protein sequence ID" value="KAL0399374.1"/>
    <property type="molecule type" value="Genomic_DNA"/>
</dbReference>
<comment type="caution">
    <text evidence="2">The sequence shown here is derived from an EMBL/GenBank/DDBJ whole genome shotgun (WGS) entry which is preliminary data.</text>
</comment>
<protein>
    <submittedName>
        <fullName evidence="2">Uncharacterized protein</fullName>
    </submittedName>
</protein>
<reference evidence="2" key="1">
    <citation type="submission" date="2020-06" db="EMBL/GenBank/DDBJ databases">
        <authorList>
            <person name="Li T."/>
            <person name="Hu X."/>
            <person name="Zhang T."/>
            <person name="Song X."/>
            <person name="Zhang H."/>
            <person name="Dai N."/>
            <person name="Sheng W."/>
            <person name="Hou X."/>
            <person name="Wei L."/>
        </authorList>
    </citation>
    <scope>NUCLEOTIDE SEQUENCE</scope>
    <source>
        <strain evidence="2">G02</strain>
        <tissue evidence="2">Leaf</tissue>
    </source>
</reference>
<dbReference type="AlphaFoldDB" id="A0AAW2T3T7"/>
<feature type="region of interest" description="Disordered" evidence="1">
    <location>
        <begin position="137"/>
        <end position="190"/>
    </location>
</feature>
<organism evidence="2">
    <name type="scientific">Sesamum radiatum</name>
    <name type="common">Black benniseed</name>
    <dbReference type="NCBI Taxonomy" id="300843"/>
    <lineage>
        <taxon>Eukaryota</taxon>
        <taxon>Viridiplantae</taxon>
        <taxon>Streptophyta</taxon>
        <taxon>Embryophyta</taxon>
        <taxon>Tracheophyta</taxon>
        <taxon>Spermatophyta</taxon>
        <taxon>Magnoliopsida</taxon>
        <taxon>eudicotyledons</taxon>
        <taxon>Gunneridae</taxon>
        <taxon>Pentapetalae</taxon>
        <taxon>asterids</taxon>
        <taxon>lamiids</taxon>
        <taxon>Lamiales</taxon>
        <taxon>Pedaliaceae</taxon>
        <taxon>Sesamum</taxon>
    </lineage>
</organism>
<feature type="region of interest" description="Disordered" evidence="1">
    <location>
        <begin position="1"/>
        <end position="26"/>
    </location>
</feature>